<proteinExistence type="predicted"/>
<evidence type="ECO:0000313" key="2">
    <source>
        <dbReference type="Proteomes" id="UP000187203"/>
    </source>
</evidence>
<protein>
    <submittedName>
        <fullName evidence="1">Uncharacterized protein</fullName>
    </submittedName>
</protein>
<accession>A0A1R3I8C0</accession>
<reference evidence="2" key="1">
    <citation type="submission" date="2013-09" db="EMBL/GenBank/DDBJ databases">
        <title>Corchorus olitorius genome sequencing.</title>
        <authorList>
            <person name="Alam M."/>
            <person name="Haque M.S."/>
            <person name="Islam M.S."/>
            <person name="Emdad E.M."/>
            <person name="Islam M.M."/>
            <person name="Ahmed B."/>
            <person name="Halim A."/>
            <person name="Hossen Q.M.M."/>
            <person name="Hossain M.Z."/>
            <person name="Ahmed R."/>
            <person name="Khan M.M."/>
            <person name="Islam R."/>
            <person name="Rashid M.M."/>
            <person name="Khan S.A."/>
            <person name="Rahman M.S."/>
            <person name="Alam M."/>
            <person name="Yahiya A.S."/>
            <person name="Khan M.S."/>
            <person name="Azam M.S."/>
            <person name="Haque T."/>
            <person name="Lashkar M.Z.H."/>
            <person name="Akhand A.I."/>
            <person name="Morshed G."/>
            <person name="Roy S."/>
            <person name="Uddin K.S."/>
            <person name="Rabeya T."/>
            <person name="Hossain A.S."/>
            <person name="Chowdhury A."/>
            <person name="Snigdha A.R."/>
            <person name="Mortoza M.S."/>
            <person name="Matin S.A."/>
            <person name="Hoque S.M.E."/>
            <person name="Islam M.K."/>
            <person name="Roy D.K."/>
            <person name="Haider R."/>
            <person name="Moosa M.M."/>
            <person name="Elias S.M."/>
            <person name="Hasan A.M."/>
            <person name="Jahan S."/>
            <person name="Shafiuddin M."/>
            <person name="Mahmood N."/>
            <person name="Shommy N.S."/>
        </authorList>
    </citation>
    <scope>NUCLEOTIDE SEQUENCE [LARGE SCALE GENOMIC DNA]</scope>
    <source>
        <strain evidence="2">cv. O-4</strain>
    </source>
</reference>
<comment type="caution">
    <text evidence="1">The sequence shown here is derived from an EMBL/GenBank/DDBJ whole genome shotgun (WGS) entry which is preliminary data.</text>
</comment>
<evidence type="ECO:0000313" key="1">
    <source>
        <dbReference type="EMBL" id="OMO78799.1"/>
    </source>
</evidence>
<sequence length="36" mass="4032">MKVELAVFMGRGGPLVSCQVCQAREEEKICKWNGHP</sequence>
<dbReference type="AlphaFoldDB" id="A0A1R3I8C0"/>
<keyword evidence="2" id="KW-1185">Reference proteome</keyword>
<name>A0A1R3I8C0_9ROSI</name>
<dbReference type="EMBL" id="AWUE01018691">
    <property type="protein sequence ID" value="OMO78799.1"/>
    <property type="molecule type" value="Genomic_DNA"/>
</dbReference>
<gene>
    <name evidence="1" type="ORF">COLO4_24676</name>
</gene>
<dbReference type="Proteomes" id="UP000187203">
    <property type="component" value="Unassembled WGS sequence"/>
</dbReference>
<organism evidence="1 2">
    <name type="scientific">Corchorus olitorius</name>
    <dbReference type="NCBI Taxonomy" id="93759"/>
    <lineage>
        <taxon>Eukaryota</taxon>
        <taxon>Viridiplantae</taxon>
        <taxon>Streptophyta</taxon>
        <taxon>Embryophyta</taxon>
        <taxon>Tracheophyta</taxon>
        <taxon>Spermatophyta</taxon>
        <taxon>Magnoliopsida</taxon>
        <taxon>eudicotyledons</taxon>
        <taxon>Gunneridae</taxon>
        <taxon>Pentapetalae</taxon>
        <taxon>rosids</taxon>
        <taxon>malvids</taxon>
        <taxon>Malvales</taxon>
        <taxon>Malvaceae</taxon>
        <taxon>Grewioideae</taxon>
        <taxon>Apeibeae</taxon>
        <taxon>Corchorus</taxon>
    </lineage>
</organism>